<evidence type="ECO:0000256" key="1">
    <source>
        <dbReference type="SAM" id="MobiDB-lite"/>
    </source>
</evidence>
<reference evidence="2 3" key="1">
    <citation type="submission" date="2018-11" db="EMBL/GenBank/DDBJ databases">
        <title>Draft genome sequence of Cellulomonas takizawaensis strain TKZ-21.</title>
        <authorList>
            <person name="Yamamura H."/>
            <person name="Hayashi T."/>
            <person name="Hamada M."/>
            <person name="Serisawa Y."/>
            <person name="Matsuyama K."/>
            <person name="Nakagawa Y."/>
            <person name="Otoguro M."/>
            <person name="Yanagida F."/>
            <person name="Hayakawa M."/>
        </authorList>
    </citation>
    <scope>NUCLEOTIDE SEQUENCE [LARGE SCALE GENOMIC DNA]</scope>
    <source>
        <strain evidence="2 3">TKZ-21</strain>
    </source>
</reference>
<comment type="caution">
    <text evidence="2">The sequence shown here is derived from an EMBL/GenBank/DDBJ whole genome shotgun (WGS) entry which is preliminary data.</text>
</comment>
<organism evidence="2 3">
    <name type="scientific">Cellulomonas algicola</name>
    <dbReference type="NCBI Taxonomy" id="2071633"/>
    <lineage>
        <taxon>Bacteria</taxon>
        <taxon>Bacillati</taxon>
        <taxon>Actinomycetota</taxon>
        <taxon>Actinomycetes</taxon>
        <taxon>Micrococcales</taxon>
        <taxon>Cellulomonadaceae</taxon>
        <taxon>Cellulomonas</taxon>
    </lineage>
</organism>
<dbReference type="Proteomes" id="UP000288246">
    <property type="component" value="Unassembled WGS sequence"/>
</dbReference>
<proteinExistence type="predicted"/>
<gene>
    <name evidence="2" type="ORF">CTKZ_31030</name>
</gene>
<accession>A0A401V3U2</accession>
<name>A0A401V3U2_9CELL</name>
<dbReference type="OrthoDB" id="4824114at2"/>
<dbReference type="EMBL" id="BHYL01000302">
    <property type="protein sequence ID" value="GCD21541.1"/>
    <property type="molecule type" value="Genomic_DNA"/>
</dbReference>
<keyword evidence="3" id="KW-1185">Reference proteome</keyword>
<evidence type="ECO:0000313" key="3">
    <source>
        <dbReference type="Proteomes" id="UP000288246"/>
    </source>
</evidence>
<evidence type="ECO:0000313" key="2">
    <source>
        <dbReference type="EMBL" id="GCD21541.1"/>
    </source>
</evidence>
<protein>
    <recommendedName>
        <fullName evidence="4">HTH araC/xylS-type domain-containing protein</fullName>
    </recommendedName>
</protein>
<sequence>MAVEYRRFAPPAAARDLVEHLWVVRQPAGVVTREVLLPDGHGLALVTLGARGSHVDALTRRRTADGPGVRGPSSRPVVREQPGPSVRLGAQLGPLALARLRVHVAPDDVVPLDRAFATADVAACQAALEAGDDARAVELLGAALTGALATTDEPPELTLLEPAIQEVLASRGLVTVADLARAAELPVGTLHRWSVEHLGLTPDALLAAVRFSEFVRDAVGPGPVRPEDALGAVRWYVQAGYPPREVERFTGSTPLELRRIEQGIAAALGAPVAG</sequence>
<evidence type="ECO:0008006" key="4">
    <source>
        <dbReference type="Google" id="ProtNLM"/>
    </source>
</evidence>
<feature type="region of interest" description="Disordered" evidence="1">
    <location>
        <begin position="62"/>
        <end position="82"/>
    </location>
</feature>
<dbReference type="AlphaFoldDB" id="A0A401V3U2"/>
<dbReference type="RefSeq" id="WP_124344065.1">
    <property type="nucleotide sequence ID" value="NZ_BHYL01000302.1"/>
</dbReference>